<dbReference type="PANTHER" id="PTHR34473">
    <property type="entry name" value="UPF0699 TRANSMEMBRANE PROTEIN YDBS"/>
    <property type="match status" value="1"/>
</dbReference>
<sequence length="159" mass="18223">MKNEPSNHLSPKSLHVWRIYGAIQVAIAALLAAGGMVLTYFLKGEFWIYAVLAAVVLLLAYFVVYLFPKIRYSRWRYEVRDQEIEVQHGLFVMKRTLVPMVRVQHVDIEQGPILRLYNLASISISTAATDHSIPMLVTEEANELRQRISILARVIEDDL</sequence>
<feature type="transmembrane region" description="Helical" evidence="1">
    <location>
        <begin position="20"/>
        <end position="41"/>
    </location>
</feature>
<dbReference type="EMBL" id="CP032418">
    <property type="protein sequence ID" value="AYC30369.1"/>
    <property type="molecule type" value="Genomic_DNA"/>
</dbReference>
<keyword evidence="1" id="KW-0472">Membrane</keyword>
<keyword evidence="4" id="KW-1185">Reference proteome</keyword>
<dbReference type="Pfam" id="PF03703">
    <property type="entry name" value="bPH_2"/>
    <property type="match status" value="1"/>
</dbReference>
<evidence type="ECO:0000313" key="3">
    <source>
        <dbReference type="EMBL" id="AYC30369.1"/>
    </source>
</evidence>
<evidence type="ECO:0000256" key="1">
    <source>
        <dbReference type="SAM" id="Phobius"/>
    </source>
</evidence>
<feature type="transmembrane region" description="Helical" evidence="1">
    <location>
        <begin position="47"/>
        <end position="67"/>
    </location>
</feature>
<dbReference type="OrthoDB" id="1750577at2"/>
<reference evidence="4" key="1">
    <citation type="submission" date="2018-09" db="EMBL/GenBank/DDBJ databases">
        <authorList>
            <person name="Zhu H."/>
        </authorList>
    </citation>
    <scope>NUCLEOTIDE SEQUENCE [LARGE SCALE GENOMIC DNA]</scope>
    <source>
        <strain evidence="4">K2R23-3</strain>
    </source>
</reference>
<evidence type="ECO:0000313" key="4">
    <source>
        <dbReference type="Proteomes" id="UP000265725"/>
    </source>
</evidence>
<protein>
    <recommendedName>
        <fullName evidence="2">YdbS-like PH domain-containing protein</fullName>
    </recommendedName>
</protein>
<keyword evidence="1" id="KW-0812">Transmembrane</keyword>
<accession>A0A385YU31</accession>
<proteinExistence type="predicted"/>
<dbReference type="PANTHER" id="PTHR34473:SF2">
    <property type="entry name" value="UPF0699 TRANSMEMBRANE PROTEIN YDBT"/>
    <property type="match status" value="1"/>
</dbReference>
<organism evidence="3 4">
    <name type="scientific">Paenisporosarcina cavernae</name>
    <dbReference type="NCBI Taxonomy" id="2320858"/>
    <lineage>
        <taxon>Bacteria</taxon>
        <taxon>Bacillati</taxon>
        <taxon>Bacillota</taxon>
        <taxon>Bacilli</taxon>
        <taxon>Bacillales</taxon>
        <taxon>Caryophanaceae</taxon>
        <taxon>Paenisporosarcina</taxon>
    </lineage>
</organism>
<gene>
    <name evidence="3" type="ORF">D3873_11190</name>
</gene>
<dbReference type="Proteomes" id="UP000265725">
    <property type="component" value="Chromosome"/>
</dbReference>
<feature type="domain" description="YdbS-like PH" evidence="2">
    <location>
        <begin position="72"/>
        <end position="148"/>
    </location>
</feature>
<name>A0A385YU31_9BACL</name>
<dbReference type="InterPro" id="IPR005182">
    <property type="entry name" value="YdbS-like_PH"/>
</dbReference>
<dbReference type="RefSeq" id="WP_119884086.1">
    <property type="nucleotide sequence ID" value="NZ_CP032418.1"/>
</dbReference>
<evidence type="ECO:0000259" key="2">
    <source>
        <dbReference type="Pfam" id="PF03703"/>
    </source>
</evidence>
<keyword evidence="1" id="KW-1133">Transmembrane helix</keyword>
<dbReference type="AlphaFoldDB" id="A0A385YU31"/>
<dbReference type="KEGG" id="paek:D3873_11190"/>